<protein>
    <submittedName>
        <fullName evidence="2">T15 class I MHC gene (exon 5)</fullName>
    </submittedName>
</protein>
<keyword evidence="1" id="KW-1133">Transmembrane helix</keyword>
<dbReference type="EMBL" id="X16220">
    <property type="protein sequence ID" value="CAA34339.1"/>
    <property type="molecule type" value="Genomic_DNA"/>
</dbReference>
<evidence type="ECO:0000313" key="2">
    <source>
        <dbReference type="EMBL" id="CAA34339.1"/>
    </source>
</evidence>
<reference evidence="2" key="1">
    <citation type="journal article" date="1989" name="J. Exp. Med.">
        <title>Comparison of exon 5 sequences from 35 class I genes of the BALB/c mouse.</title>
        <authorList>
            <person name="Brorson K.A."/>
            <person name="Hunt S.W. III"/>
            <person name="Hunkapiller T."/>
            <person name="Sun Y.H."/>
            <person name="Cheroutre H."/>
            <person name="Nickerson D.A."/>
            <person name="Hood L."/>
        </authorList>
    </citation>
    <scope>NUCLEOTIDE SEQUENCE</scope>
    <source>
        <strain evidence="2">domesticus</strain>
    </source>
</reference>
<dbReference type="AlphaFoldDB" id="Q31227"/>
<organism evidence="2">
    <name type="scientific">Mus musculus</name>
    <name type="common">Mouse</name>
    <dbReference type="NCBI Taxonomy" id="10090"/>
    <lineage>
        <taxon>Eukaryota</taxon>
        <taxon>Metazoa</taxon>
        <taxon>Chordata</taxon>
        <taxon>Craniata</taxon>
        <taxon>Vertebrata</taxon>
        <taxon>Euteleostomi</taxon>
        <taxon>Mammalia</taxon>
        <taxon>Eutheria</taxon>
        <taxon>Euarchontoglires</taxon>
        <taxon>Glires</taxon>
        <taxon>Rodentia</taxon>
        <taxon>Myomorpha</taxon>
        <taxon>Muroidea</taxon>
        <taxon>Muridae</taxon>
        <taxon>Murinae</taxon>
        <taxon>Mus</taxon>
        <taxon>Mus</taxon>
    </lineage>
</organism>
<name>Q31227_MOUSE</name>
<keyword evidence="1" id="KW-0472">Membrane</keyword>
<keyword evidence="1" id="KW-0812">Transmembrane</keyword>
<evidence type="ECO:0000256" key="1">
    <source>
        <dbReference type="SAM" id="Phobius"/>
    </source>
</evidence>
<reference evidence="2" key="2">
    <citation type="submission" date="1989-08" db="EMBL/GenBank/DDBJ databases">
        <authorList>
            <person name="Brorson K."/>
        </authorList>
    </citation>
    <scope>NUCLEOTIDE SEQUENCE</scope>
    <source>
        <strain evidence="2">domesticus</strain>
    </source>
</reference>
<feature type="transmembrane region" description="Helical" evidence="1">
    <location>
        <begin position="24"/>
        <end position="46"/>
    </location>
</feature>
<accession>Q31227</accession>
<sequence length="47" mass="5265">ASSIHPTQVELCSFSRPSSCDLQFTYGGFFVCLFVFGWLVCLLVLVF</sequence>
<proteinExistence type="predicted"/>